<dbReference type="PANTHER" id="PTHR43245">
    <property type="entry name" value="BIFUNCTIONAL POLYMYXIN RESISTANCE PROTEIN ARNA"/>
    <property type="match status" value="1"/>
</dbReference>
<evidence type="ECO:0000259" key="1">
    <source>
        <dbReference type="Pfam" id="PF01370"/>
    </source>
</evidence>
<dbReference type="InterPro" id="IPR036291">
    <property type="entry name" value="NAD(P)-bd_dom_sf"/>
</dbReference>
<protein>
    <recommendedName>
        <fullName evidence="1">NAD-dependent epimerase/dehydratase domain-containing protein</fullName>
    </recommendedName>
</protein>
<dbReference type="InterPro" id="IPR050177">
    <property type="entry name" value="Lipid_A_modif_metabolic_enz"/>
</dbReference>
<name>A0A1G2KRG0_9BACT</name>
<reference evidence="2 3" key="1">
    <citation type="journal article" date="2016" name="Nat. Commun.">
        <title>Thousands of microbial genomes shed light on interconnected biogeochemical processes in an aquifer system.</title>
        <authorList>
            <person name="Anantharaman K."/>
            <person name="Brown C.T."/>
            <person name="Hug L.A."/>
            <person name="Sharon I."/>
            <person name="Castelle C.J."/>
            <person name="Probst A.J."/>
            <person name="Thomas B.C."/>
            <person name="Singh A."/>
            <person name="Wilkins M.J."/>
            <person name="Karaoz U."/>
            <person name="Brodie E.L."/>
            <person name="Williams K.H."/>
            <person name="Hubbard S.S."/>
            <person name="Banfield J.F."/>
        </authorList>
    </citation>
    <scope>NUCLEOTIDE SEQUENCE [LARGE SCALE GENOMIC DNA]</scope>
</reference>
<proteinExistence type="predicted"/>
<dbReference type="Gene3D" id="3.40.50.720">
    <property type="entry name" value="NAD(P)-binding Rossmann-like Domain"/>
    <property type="match status" value="1"/>
</dbReference>
<evidence type="ECO:0000313" key="2">
    <source>
        <dbReference type="EMBL" id="OHA02015.1"/>
    </source>
</evidence>
<comment type="caution">
    <text evidence="2">The sequence shown here is derived from an EMBL/GenBank/DDBJ whole genome shotgun (WGS) entry which is preliminary data.</text>
</comment>
<dbReference type="SUPFAM" id="SSF51735">
    <property type="entry name" value="NAD(P)-binding Rossmann-fold domains"/>
    <property type="match status" value="1"/>
</dbReference>
<feature type="domain" description="NAD-dependent epimerase/dehydratase" evidence="1">
    <location>
        <begin position="3"/>
        <end position="50"/>
    </location>
</feature>
<dbReference type="InterPro" id="IPR001509">
    <property type="entry name" value="Epimerase_deHydtase"/>
</dbReference>
<gene>
    <name evidence="2" type="ORF">A3C11_00025</name>
</gene>
<evidence type="ECO:0000313" key="3">
    <source>
        <dbReference type="Proteomes" id="UP000177362"/>
    </source>
</evidence>
<dbReference type="AlphaFoldDB" id="A0A1G2KRG0"/>
<dbReference type="Pfam" id="PF01370">
    <property type="entry name" value="Epimerase"/>
    <property type="match status" value="2"/>
</dbReference>
<feature type="domain" description="NAD-dependent epimerase/dehydratase" evidence="1">
    <location>
        <begin position="77"/>
        <end position="205"/>
    </location>
</feature>
<dbReference type="STRING" id="1802271.A3C11_00025"/>
<accession>A0A1G2KRG0</accession>
<organism evidence="2 3">
    <name type="scientific">Candidatus Sungbacteria bacterium RIFCSPHIGHO2_02_FULL_49_12</name>
    <dbReference type="NCBI Taxonomy" id="1802271"/>
    <lineage>
        <taxon>Bacteria</taxon>
        <taxon>Candidatus Sungiibacteriota</taxon>
    </lineage>
</organism>
<sequence>MKVCIIGGSRFVGPYLVKLLTSHGHRVTVFNRGGQQSVYPEGVRFCEGDRNQGFWGVAGHFDVVIDMCAYTGAETARALDELSFDHFIHMSTAAAYQKTEIFPLTESSPIGVWPLWGDYNRGKVECERVLAESGMPSAIIRPVYILGPRNYADREHFIYSRILSGQEIILPGNGQALVQFVFAEEVAEAIALIVENRIEGAFNIAGDDIITLEGLVVEMAKILGKKPKIQFNPNADGEKFNEAEFPFANENLVLSNERIKKLGASFVTLRGGLKDDFENYYRHVIATPEKF</sequence>
<dbReference type="EMBL" id="MHQJ01000002">
    <property type="protein sequence ID" value="OHA02015.1"/>
    <property type="molecule type" value="Genomic_DNA"/>
</dbReference>
<dbReference type="Proteomes" id="UP000177362">
    <property type="component" value="Unassembled WGS sequence"/>
</dbReference>